<dbReference type="InterPro" id="IPR023214">
    <property type="entry name" value="HAD_sf"/>
</dbReference>
<proteinExistence type="inferred from homology"/>
<keyword evidence="6 7" id="KW-0460">Magnesium</keyword>
<dbReference type="PANTHER" id="PTHR21485">
    <property type="entry name" value="HAD SUPERFAMILY MEMBERS CMAS AND KDSC"/>
    <property type="match status" value="1"/>
</dbReference>
<evidence type="ECO:0000256" key="7">
    <source>
        <dbReference type="PIRSR" id="PIRSR006118-2"/>
    </source>
</evidence>
<comment type="caution">
    <text evidence="8">The sequence shown here is derived from an EMBL/GenBank/DDBJ whole genome shotgun (WGS) entry which is preliminary data.</text>
</comment>
<evidence type="ECO:0000256" key="4">
    <source>
        <dbReference type="ARBA" id="ARBA00022723"/>
    </source>
</evidence>
<reference evidence="8 9" key="1">
    <citation type="journal article" date="2016" name="Nat. Commun.">
        <title>Thousands of microbial genomes shed light on interconnected biogeochemical processes in an aquifer system.</title>
        <authorList>
            <person name="Anantharaman K."/>
            <person name="Brown C.T."/>
            <person name="Hug L.A."/>
            <person name="Sharon I."/>
            <person name="Castelle C.J."/>
            <person name="Probst A.J."/>
            <person name="Thomas B.C."/>
            <person name="Singh A."/>
            <person name="Wilkins M.J."/>
            <person name="Karaoz U."/>
            <person name="Brodie E.L."/>
            <person name="Williams K.H."/>
            <person name="Hubbard S.S."/>
            <person name="Banfield J.F."/>
        </authorList>
    </citation>
    <scope>NUCLEOTIDE SEQUENCE [LARGE SCALE GENOMIC DNA]</scope>
</reference>
<evidence type="ECO:0000313" key="9">
    <source>
        <dbReference type="Proteomes" id="UP000178417"/>
    </source>
</evidence>
<accession>A0A1F4SQJ0</accession>
<dbReference type="SFLD" id="SFLDG01138">
    <property type="entry name" value="C1.6.2:_Deoxy-d-mannose-octulo"/>
    <property type="match status" value="1"/>
</dbReference>
<dbReference type="PANTHER" id="PTHR21485:SF3">
    <property type="entry name" value="N-ACYLNEURAMINATE CYTIDYLYLTRANSFERASE"/>
    <property type="match status" value="1"/>
</dbReference>
<sequence>MLENIKIDQIKAVVMDVDGVLTDGTFWWDSNNVELKRFCFADITGIPFAQKAGIKIALMSGESSVSGMAIVERYAQKLKIEEIYKGCKDKAKSIIEFAKRNNFDLSEICFIGDDVNDLPAMKIVGLSVAPPNAHPSVLKSVDFITRHRGGDGAVREFLDMLLEQKMKAKETITIGV</sequence>
<dbReference type="AlphaFoldDB" id="A0A1F4SQJ0"/>
<dbReference type="GO" id="GO:0016788">
    <property type="term" value="F:hydrolase activity, acting on ester bonds"/>
    <property type="evidence" value="ECO:0007669"/>
    <property type="project" value="InterPro"/>
</dbReference>
<evidence type="ECO:0000256" key="6">
    <source>
        <dbReference type="ARBA" id="ARBA00022842"/>
    </source>
</evidence>
<gene>
    <name evidence="8" type="ORF">A2310_07355</name>
</gene>
<dbReference type="NCBIfam" id="TIGR01670">
    <property type="entry name" value="KdsC-phosphatas"/>
    <property type="match status" value="1"/>
</dbReference>
<evidence type="ECO:0000256" key="1">
    <source>
        <dbReference type="ARBA" id="ARBA00001946"/>
    </source>
</evidence>
<dbReference type="STRING" id="1802579.A2310_07355"/>
<comment type="cofactor">
    <cofactor evidence="1 7">
        <name>Mg(2+)</name>
        <dbReference type="ChEBI" id="CHEBI:18420"/>
    </cofactor>
</comment>
<evidence type="ECO:0000256" key="3">
    <source>
        <dbReference type="ARBA" id="ARBA00011881"/>
    </source>
</evidence>
<feature type="binding site" evidence="7">
    <location>
        <position position="16"/>
    </location>
    <ligand>
        <name>Mg(2+)</name>
        <dbReference type="ChEBI" id="CHEBI:18420"/>
    </ligand>
</feature>
<dbReference type="PIRSF" id="PIRSF006118">
    <property type="entry name" value="KDO8-P_Ptase"/>
    <property type="match status" value="1"/>
</dbReference>
<dbReference type="InterPro" id="IPR050793">
    <property type="entry name" value="CMP-NeuNAc_synthase"/>
</dbReference>
<keyword evidence="4 7" id="KW-0479">Metal-binding</keyword>
<dbReference type="InterPro" id="IPR036412">
    <property type="entry name" value="HAD-like_sf"/>
</dbReference>
<dbReference type="InterPro" id="IPR010023">
    <property type="entry name" value="KdsC_fam"/>
</dbReference>
<protein>
    <recommendedName>
        <fullName evidence="10">3-deoxy-D-manno-octulosonate 8-phosphate phosphatase</fullName>
    </recommendedName>
</protein>
<dbReference type="SUPFAM" id="SSF56784">
    <property type="entry name" value="HAD-like"/>
    <property type="match status" value="1"/>
</dbReference>
<evidence type="ECO:0000256" key="5">
    <source>
        <dbReference type="ARBA" id="ARBA00022801"/>
    </source>
</evidence>
<dbReference type="EMBL" id="MEUB01000027">
    <property type="protein sequence ID" value="OGC22680.1"/>
    <property type="molecule type" value="Genomic_DNA"/>
</dbReference>
<dbReference type="Gene3D" id="3.40.50.1000">
    <property type="entry name" value="HAD superfamily/HAD-like"/>
    <property type="match status" value="1"/>
</dbReference>
<name>A0A1F4SQJ0_UNCSA</name>
<dbReference type="GO" id="GO:0008781">
    <property type="term" value="F:N-acylneuraminate cytidylyltransferase activity"/>
    <property type="evidence" value="ECO:0007669"/>
    <property type="project" value="TreeGrafter"/>
</dbReference>
<evidence type="ECO:0000313" key="8">
    <source>
        <dbReference type="EMBL" id="OGC22680.1"/>
    </source>
</evidence>
<dbReference type="Proteomes" id="UP000178417">
    <property type="component" value="Unassembled WGS sequence"/>
</dbReference>
<dbReference type="SFLD" id="SFLDG01136">
    <property type="entry name" value="C1.6:_Phosphoserine_Phosphatas"/>
    <property type="match status" value="1"/>
</dbReference>
<keyword evidence="5" id="KW-0378">Hydrolase</keyword>
<dbReference type="GO" id="GO:0046872">
    <property type="term" value="F:metal ion binding"/>
    <property type="evidence" value="ECO:0007669"/>
    <property type="project" value="UniProtKB-KW"/>
</dbReference>
<comment type="subunit">
    <text evidence="3">Homotetramer.</text>
</comment>
<dbReference type="SFLD" id="SFLDS00003">
    <property type="entry name" value="Haloacid_Dehalogenase"/>
    <property type="match status" value="1"/>
</dbReference>
<feature type="binding site" evidence="7">
    <location>
        <position position="113"/>
    </location>
    <ligand>
        <name>Mg(2+)</name>
        <dbReference type="ChEBI" id="CHEBI:18420"/>
    </ligand>
</feature>
<evidence type="ECO:0000256" key="2">
    <source>
        <dbReference type="ARBA" id="ARBA00005893"/>
    </source>
</evidence>
<comment type="similarity">
    <text evidence="2">Belongs to the KdsC family.</text>
</comment>
<feature type="binding site" evidence="7">
    <location>
        <position position="18"/>
    </location>
    <ligand>
        <name>substrate</name>
    </ligand>
</feature>
<dbReference type="Pfam" id="PF08282">
    <property type="entry name" value="Hydrolase_3"/>
    <property type="match status" value="1"/>
</dbReference>
<evidence type="ECO:0008006" key="10">
    <source>
        <dbReference type="Google" id="ProtNLM"/>
    </source>
</evidence>
<organism evidence="8 9">
    <name type="scientific">candidate division WOR-1 bacterium RIFOXYB2_FULL_37_13</name>
    <dbReference type="NCBI Taxonomy" id="1802579"/>
    <lineage>
        <taxon>Bacteria</taxon>
        <taxon>Bacillati</taxon>
        <taxon>Saganbacteria</taxon>
    </lineage>
</organism>